<accession>T1G6D9</accession>
<dbReference type="CTD" id="20216636"/>
<dbReference type="EnsemblMetazoa" id="HelroT86567">
    <property type="protein sequence ID" value="HelroP86567"/>
    <property type="gene ID" value="HelroG86567"/>
</dbReference>
<dbReference type="EMBL" id="KB097510">
    <property type="protein sequence ID" value="ESN95634.1"/>
    <property type="molecule type" value="Genomic_DNA"/>
</dbReference>
<dbReference type="KEGG" id="hro:HELRODRAFT_86567"/>
<dbReference type="EMBL" id="AMQM01006735">
    <property type="status" value="NOT_ANNOTATED_CDS"/>
    <property type="molecule type" value="Genomic_DNA"/>
</dbReference>
<sequence length="117" mass="13470">LYHGDPPSMIKSLHSLMNAIRTIFTISRYYNSSEKATGLLLKITNQMLIACKVHLTNHGRERVWEQSRKEVICKIADCVNLKDAFREAYKYTKDKMARVPGGDIYILPTFVSVKKCF</sequence>
<protein>
    <recommendedName>
        <fullName evidence="2">Dynein heavy chain tail domain-containing protein</fullName>
    </recommendedName>
</protein>
<evidence type="ECO:0000313" key="3">
    <source>
        <dbReference type="EMBL" id="ESN95634.1"/>
    </source>
</evidence>
<evidence type="ECO:0000256" key="1">
    <source>
        <dbReference type="ARBA" id="ARBA00008887"/>
    </source>
</evidence>
<dbReference type="InterPro" id="IPR026983">
    <property type="entry name" value="DHC"/>
</dbReference>
<dbReference type="OrthoDB" id="286107at2759"/>
<dbReference type="EMBL" id="AMQM01006736">
    <property type="status" value="NOT_ANNOTATED_CDS"/>
    <property type="molecule type" value="Genomic_DNA"/>
</dbReference>
<organism evidence="4 5">
    <name type="scientific">Helobdella robusta</name>
    <name type="common">Californian leech</name>
    <dbReference type="NCBI Taxonomy" id="6412"/>
    <lineage>
        <taxon>Eukaryota</taxon>
        <taxon>Metazoa</taxon>
        <taxon>Spiralia</taxon>
        <taxon>Lophotrochozoa</taxon>
        <taxon>Annelida</taxon>
        <taxon>Clitellata</taxon>
        <taxon>Hirudinea</taxon>
        <taxon>Rhynchobdellida</taxon>
        <taxon>Glossiphoniidae</taxon>
        <taxon>Helobdella</taxon>
    </lineage>
</organism>
<dbReference type="InterPro" id="IPR013594">
    <property type="entry name" value="Dynein_heavy_tail"/>
</dbReference>
<reference evidence="5" key="1">
    <citation type="submission" date="2012-12" db="EMBL/GenBank/DDBJ databases">
        <authorList>
            <person name="Hellsten U."/>
            <person name="Grimwood J."/>
            <person name="Chapman J.A."/>
            <person name="Shapiro H."/>
            <person name="Aerts A."/>
            <person name="Otillar R.P."/>
            <person name="Terry A.Y."/>
            <person name="Boore J.L."/>
            <person name="Simakov O."/>
            <person name="Marletaz F."/>
            <person name="Cho S.-J."/>
            <person name="Edsinger-Gonzales E."/>
            <person name="Havlak P."/>
            <person name="Kuo D.-H."/>
            <person name="Larsson T."/>
            <person name="Lv J."/>
            <person name="Arendt D."/>
            <person name="Savage R."/>
            <person name="Osoegawa K."/>
            <person name="de Jong P."/>
            <person name="Lindberg D.R."/>
            <person name="Seaver E.C."/>
            <person name="Weisblat D.A."/>
            <person name="Putnam N.H."/>
            <person name="Grigoriev I.V."/>
            <person name="Rokhsar D.S."/>
        </authorList>
    </citation>
    <scope>NUCLEOTIDE SEQUENCE</scope>
</reference>
<gene>
    <name evidence="4" type="primary">20216636</name>
    <name evidence="3" type="ORF">HELRODRAFT_86567</name>
</gene>
<evidence type="ECO:0000313" key="4">
    <source>
        <dbReference type="EnsemblMetazoa" id="HelroP86567"/>
    </source>
</evidence>
<dbReference type="GO" id="GO:0045505">
    <property type="term" value="F:dynein intermediate chain binding"/>
    <property type="evidence" value="ECO:0007669"/>
    <property type="project" value="InterPro"/>
</dbReference>
<dbReference type="AlphaFoldDB" id="T1G6D9"/>
<reference evidence="3 5" key="2">
    <citation type="journal article" date="2013" name="Nature">
        <title>Insights into bilaterian evolution from three spiralian genomes.</title>
        <authorList>
            <person name="Simakov O."/>
            <person name="Marletaz F."/>
            <person name="Cho S.J."/>
            <person name="Edsinger-Gonzales E."/>
            <person name="Havlak P."/>
            <person name="Hellsten U."/>
            <person name="Kuo D.H."/>
            <person name="Larsson T."/>
            <person name="Lv J."/>
            <person name="Arendt D."/>
            <person name="Savage R."/>
            <person name="Osoegawa K."/>
            <person name="de Jong P."/>
            <person name="Grimwood J."/>
            <person name="Chapman J.A."/>
            <person name="Shapiro H."/>
            <person name="Aerts A."/>
            <person name="Otillar R.P."/>
            <person name="Terry A.Y."/>
            <person name="Boore J.L."/>
            <person name="Grigoriev I.V."/>
            <person name="Lindberg D.R."/>
            <person name="Seaver E.C."/>
            <person name="Weisblat D.A."/>
            <person name="Putnam N.H."/>
            <person name="Rokhsar D.S."/>
        </authorList>
    </citation>
    <scope>NUCLEOTIDE SEQUENCE</scope>
</reference>
<dbReference type="STRING" id="6412.T1G6D9"/>
<comment type="similarity">
    <text evidence="1">Belongs to the dynein heavy chain family.</text>
</comment>
<dbReference type="RefSeq" id="XP_009026183.1">
    <property type="nucleotide sequence ID" value="XM_009027935.1"/>
</dbReference>
<evidence type="ECO:0000259" key="2">
    <source>
        <dbReference type="Pfam" id="PF08385"/>
    </source>
</evidence>
<proteinExistence type="inferred from homology"/>
<dbReference type="GO" id="GO:0030286">
    <property type="term" value="C:dynein complex"/>
    <property type="evidence" value="ECO:0007669"/>
    <property type="project" value="InterPro"/>
</dbReference>
<feature type="domain" description="Dynein heavy chain tail" evidence="2">
    <location>
        <begin position="2"/>
        <end position="98"/>
    </location>
</feature>
<evidence type="ECO:0000313" key="5">
    <source>
        <dbReference type="Proteomes" id="UP000015101"/>
    </source>
</evidence>
<name>T1G6D9_HELRO</name>
<dbReference type="InParanoid" id="T1G6D9"/>
<dbReference type="eggNOG" id="KOG3595">
    <property type="taxonomic scope" value="Eukaryota"/>
</dbReference>
<dbReference type="HOGENOM" id="CLU_2090760_0_0_1"/>
<reference evidence="4" key="3">
    <citation type="submission" date="2015-06" db="UniProtKB">
        <authorList>
            <consortium name="EnsemblMetazoa"/>
        </authorList>
    </citation>
    <scope>IDENTIFICATION</scope>
</reference>
<dbReference type="Pfam" id="PF08385">
    <property type="entry name" value="DHC_N1"/>
    <property type="match status" value="1"/>
</dbReference>
<dbReference type="GO" id="GO:0007018">
    <property type="term" value="P:microtubule-based movement"/>
    <property type="evidence" value="ECO:0007669"/>
    <property type="project" value="InterPro"/>
</dbReference>
<dbReference type="PANTHER" id="PTHR46532:SF4">
    <property type="entry name" value="AAA+ ATPASE DOMAIN-CONTAINING PROTEIN"/>
    <property type="match status" value="1"/>
</dbReference>
<dbReference type="GO" id="GO:0051959">
    <property type="term" value="F:dynein light intermediate chain binding"/>
    <property type="evidence" value="ECO:0007669"/>
    <property type="project" value="InterPro"/>
</dbReference>
<dbReference type="GeneID" id="20216636"/>
<dbReference type="Proteomes" id="UP000015101">
    <property type="component" value="Unassembled WGS sequence"/>
</dbReference>
<dbReference type="PANTHER" id="PTHR46532">
    <property type="entry name" value="MALE FERTILITY FACTOR KL5"/>
    <property type="match status" value="1"/>
</dbReference>
<keyword evidence="5" id="KW-1185">Reference proteome</keyword>